<dbReference type="Pfam" id="PF02107">
    <property type="entry name" value="FlgH"/>
    <property type="match status" value="1"/>
</dbReference>
<protein>
    <recommendedName>
        <fullName evidence="7">Flagellar L-ring protein</fullName>
    </recommendedName>
    <alternativeName>
        <fullName evidence="7">Basal body L-ring protein</fullName>
    </alternativeName>
</protein>
<name>A0A918NY74_9NEIS</name>
<evidence type="ECO:0000256" key="7">
    <source>
        <dbReference type="HAMAP-Rule" id="MF_00415"/>
    </source>
</evidence>
<evidence type="ECO:0000256" key="1">
    <source>
        <dbReference type="ARBA" id="ARBA00002591"/>
    </source>
</evidence>
<dbReference type="Proteomes" id="UP000645257">
    <property type="component" value="Unassembled WGS sequence"/>
</dbReference>
<keyword evidence="4 7" id="KW-0472">Membrane</keyword>
<dbReference type="GO" id="GO:0009279">
    <property type="term" value="C:cell outer membrane"/>
    <property type="evidence" value="ECO:0007669"/>
    <property type="project" value="UniProtKB-SubCell"/>
</dbReference>
<dbReference type="EMBL" id="BMYX01000001">
    <property type="protein sequence ID" value="GGY04812.1"/>
    <property type="molecule type" value="Genomic_DNA"/>
</dbReference>
<evidence type="ECO:0000313" key="9">
    <source>
        <dbReference type="EMBL" id="GGY04812.1"/>
    </source>
</evidence>
<sequence>MKRLAALGLVLLAGCSVVPPMPPAVDNALPDIESGKLRGTGGGVFRPSQGLNLVADRRATRAGDVLTVVLQESTQATKQANTRFDKNSGITAKPAVILGGAAMATEMGVDAKRNFAGNSSSTQQNALSGSITVVVHKVLPNGLLMIKGQKKLNLNQDDEFITLSGYVREEDIGTDNRISSQRIANATISYTGKGSLADANSAGWLTRLFNSPWMPF</sequence>
<comment type="similarity">
    <text evidence="2 7">Belongs to the FlgH family.</text>
</comment>
<keyword evidence="3 7" id="KW-0732">Signal</keyword>
<dbReference type="PANTHER" id="PTHR34933">
    <property type="entry name" value="FLAGELLAR L-RING PROTEIN"/>
    <property type="match status" value="1"/>
</dbReference>
<dbReference type="HAMAP" id="MF_00415">
    <property type="entry name" value="FlgH"/>
    <property type="match status" value="1"/>
</dbReference>
<dbReference type="AlphaFoldDB" id="A0A918NY74"/>
<comment type="subcellular location">
    <subcellularLocation>
        <location evidence="7">Cell outer membrane</location>
        <topology evidence="7">Lipid-anchor</topology>
    </subcellularLocation>
    <subcellularLocation>
        <location evidence="7">Bacterial flagellum basal body</location>
    </subcellularLocation>
</comment>
<dbReference type="GO" id="GO:0009427">
    <property type="term" value="C:bacterial-type flagellum basal body, distal rod, L ring"/>
    <property type="evidence" value="ECO:0007669"/>
    <property type="project" value="InterPro"/>
</dbReference>
<keyword evidence="9" id="KW-0969">Cilium</keyword>
<keyword evidence="5 7" id="KW-0975">Bacterial flagellum</keyword>
<dbReference type="PROSITE" id="PS51257">
    <property type="entry name" value="PROKAR_LIPOPROTEIN"/>
    <property type="match status" value="1"/>
</dbReference>
<reference evidence="9" key="2">
    <citation type="submission" date="2020-09" db="EMBL/GenBank/DDBJ databases">
        <authorList>
            <person name="Sun Q."/>
            <person name="Kim S."/>
        </authorList>
    </citation>
    <scope>NUCLEOTIDE SEQUENCE</scope>
    <source>
        <strain evidence="9">KCTC 32182</strain>
    </source>
</reference>
<dbReference type="InterPro" id="IPR000527">
    <property type="entry name" value="Flag_Lring"/>
</dbReference>
<organism evidence="9 10">
    <name type="scientific">Paludibacterium paludis</name>
    <dbReference type="NCBI Taxonomy" id="1225769"/>
    <lineage>
        <taxon>Bacteria</taxon>
        <taxon>Pseudomonadati</taxon>
        <taxon>Pseudomonadota</taxon>
        <taxon>Betaproteobacteria</taxon>
        <taxon>Neisseriales</taxon>
        <taxon>Chromobacteriaceae</taxon>
        <taxon>Paludibacterium</taxon>
    </lineage>
</organism>
<keyword evidence="10" id="KW-1185">Reference proteome</keyword>
<dbReference type="PRINTS" id="PR01008">
    <property type="entry name" value="FLGLRINGFLGH"/>
</dbReference>
<accession>A0A918NY74</accession>
<comment type="function">
    <text evidence="1 7">Assembles around the rod to form the L-ring and probably protects the motor/basal body from shearing forces during rotation.</text>
</comment>
<dbReference type="PANTHER" id="PTHR34933:SF1">
    <property type="entry name" value="FLAGELLAR L-RING PROTEIN"/>
    <property type="match status" value="1"/>
</dbReference>
<evidence type="ECO:0000256" key="5">
    <source>
        <dbReference type="ARBA" id="ARBA00023143"/>
    </source>
</evidence>
<keyword evidence="9" id="KW-0966">Cell projection</keyword>
<evidence type="ECO:0000256" key="3">
    <source>
        <dbReference type="ARBA" id="ARBA00022729"/>
    </source>
</evidence>
<keyword evidence="7" id="KW-0449">Lipoprotein</keyword>
<dbReference type="NCBIfam" id="NF001304">
    <property type="entry name" value="PRK00249.1-4"/>
    <property type="match status" value="1"/>
</dbReference>
<evidence type="ECO:0000313" key="10">
    <source>
        <dbReference type="Proteomes" id="UP000645257"/>
    </source>
</evidence>
<proteinExistence type="inferred from homology"/>
<feature type="signal peptide" evidence="8">
    <location>
        <begin position="1"/>
        <end position="24"/>
    </location>
</feature>
<gene>
    <name evidence="9" type="primary">flgH2</name>
    <name evidence="7" type="synonym">flgH</name>
    <name evidence="9" type="ORF">GCM10011289_04180</name>
</gene>
<evidence type="ECO:0000256" key="8">
    <source>
        <dbReference type="SAM" id="SignalP"/>
    </source>
</evidence>
<dbReference type="RefSeq" id="WP_189530612.1">
    <property type="nucleotide sequence ID" value="NZ_BMYX01000001.1"/>
</dbReference>
<reference evidence="9" key="1">
    <citation type="journal article" date="2014" name="Int. J. Syst. Evol. Microbiol.">
        <title>Complete genome sequence of Corynebacterium casei LMG S-19264T (=DSM 44701T), isolated from a smear-ripened cheese.</title>
        <authorList>
            <consortium name="US DOE Joint Genome Institute (JGI-PGF)"/>
            <person name="Walter F."/>
            <person name="Albersmeier A."/>
            <person name="Kalinowski J."/>
            <person name="Ruckert C."/>
        </authorList>
    </citation>
    <scope>NUCLEOTIDE SEQUENCE</scope>
    <source>
        <strain evidence="9">KCTC 32182</strain>
    </source>
</reference>
<evidence type="ECO:0000256" key="6">
    <source>
        <dbReference type="ARBA" id="ARBA00023237"/>
    </source>
</evidence>
<dbReference type="GO" id="GO:0003774">
    <property type="term" value="F:cytoskeletal motor activity"/>
    <property type="evidence" value="ECO:0007669"/>
    <property type="project" value="InterPro"/>
</dbReference>
<keyword evidence="6 7" id="KW-0998">Cell outer membrane</keyword>
<keyword evidence="9" id="KW-0282">Flagellum</keyword>
<evidence type="ECO:0000256" key="2">
    <source>
        <dbReference type="ARBA" id="ARBA00006929"/>
    </source>
</evidence>
<dbReference type="GO" id="GO:0071973">
    <property type="term" value="P:bacterial-type flagellum-dependent cell motility"/>
    <property type="evidence" value="ECO:0007669"/>
    <property type="project" value="InterPro"/>
</dbReference>
<comment type="subunit">
    <text evidence="7">The basal body constitutes a major portion of the flagellar organelle and consists of four rings (L,P,S, and M) mounted on a central rod.</text>
</comment>
<comment type="caution">
    <text evidence="9">The sequence shown here is derived from an EMBL/GenBank/DDBJ whole genome shotgun (WGS) entry which is preliminary data.</text>
</comment>
<feature type="chain" id="PRO_5037471556" description="Flagellar L-ring protein" evidence="8">
    <location>
        <begin position="25"/>
        <end position="216"/>
    </location>
</feature>
<evidence type="ECO:0000256" key="4">
    <source>
        <dbReference type="ARBA" id="ARBA00023136"/>
    </source>
</evidence>